<dbReference type="CDD" id="cd01948">
    <property type="entry name" value="EAL"/>
    <property type="match status" value="1"/>
</dbReference>
<sequence>MNPIAPSFPLQPRCPAEGFEADEGLEALLELAAETFEVPMAAITFLGPARARLLVERGCGVRELPRAATFCDRALATGSGLVIRDAAAEAAFRDHPAATGASALRFYAGLPFQIDGSDATPVLCVADRRSRDFPAPCLRRLGQLAVQASRHLALQRDLLLARRLAHTDEGTGLLNARGLCRALDARRASGRDLLVACLRLHRWNAVAEGTTAGDGVLAEAANRLTRIGPLSTGSARAGGPPPLLASLGRGTFAIGFEGGPELADAAALVSGEIAEVLRDDLVLRGQRFSLAAAVGLATTTGGGLGGGRSGPSGREILSRASLALTDARRNRGAGFVESRLFDAPMLAKARASATLESELRASIDSGRVQPAFQPIVDLTSSRVAGYEILARWEHPERGPIFPDVFIPLAEQTDLIEPLFACLARTAIHALPSLSADRHLPFLSLNLSKLQLHDGTLQDRIVGLCADAGVPTHRIHLELTESDVAESGEATATMHRLRAAGFELMLDDFGTGTSSLSSLHDYPVQWLKIDRGFTVQATRRRSVAIVADAVADLARKLNLRTVAEGLETAEEVPLFQAMGFDMGQGYRFGRPMPLPALRAWHASRADPLGGWLPAETPRHRAA</sequence>
<dbReference type="SUPFAM" id="SSF141868">
    <property type="entry name" value="EAL domain-like"/>
    <property type="match status" value="1"/>
</dbReference>
<dbReference type="InterPro" id="IPR029787">
    <property type="entry name" value="Nucleotide_cyclase"/>
</dbReference>
<dbReference type="InterPro" id="IPR043128">
    <property type="entry name" value="Rev_trsase/Diguanyl_cyclase"/>
</dbReference>
<dbReference type="Proteomes" id="UP000007881">
    <property type="component" value="Chromosome"/>
</dbReference>
<dbReference type="GO" id="GO:0071111">
    <property type="term" value="F:cyclic-guanylate-specific phosphodiesterase activity"/>
    <property type="evidence" value="ECO:0007669"/>
    <property type="project" value="InterPro"/>
</dbReference>
<dbReference type="InterPro" id="IPR000160">
    <property type="entry name" value="GGDEF_dom"/>
</dbReference>
<evidence type="ECO:0000259" key="1">
    <source>
        <dbReference type="PROSITE" id="PS50883"/>
    </source>
</evidence>
<feature type="domain" description="EAL" evidence="1">
    <location>
        <begin position="352"/>
        <end position="604"/>
    </location>
</feature>
<protein>
    <recommendedName>
        <fullName evidence="1">EAL domain-containing protein</fullName>
    </recommendedName>
</protein>
<accession>I0IGV9</accession>
<dbReference type="HOGENOM" id="CLU_000445_70_34_0"/>
<dbReference type="SMART" id="SM00052">
    <property type="entry name" value="EAL"/>
    <property type="match status" value="1"/>
</dbReference>
<dbReference type="PANTHER" id="PTHR33121">
    <property type="entry name" value="CYCLIC DI-GMP PHOSPHODIESTERASE PDEF"/>
    <property type="match status" value="1"/>
</dbReference>
<dbReference type="eggNOG" id="COG2199">
    <property type="taxonomic scope" value="Bacteria"/>
</dbReference>
<dbReference type="eggNOG" id="COG2200">
    <property type="taxonomic scope" value="Bacteria"/>
</dbReference>
<evidence type="ECO:0000313" key="2">
    <source>
        <dbReference type="EMBL" id="BAM04497.1"/>
    </source>
</evidence>
<dbReference type="InterPro" id="IPR029016">
    <property type="entry name" value="GAF-like_dom_sf"/>
</dbReference>
<dbReference type="PROSITE" id="PS50883">
    <property type="entry name" value="EAL"/>
    <property type="match status" value="1"/>
</dbReference>
<keyword evidence="3" id="KW-1185">Reference proteome</keyword>
<organism evidence="2 3">
    <name type="scientific">Phycisphaera mikurensis (strain NBRC 102666 / KCTC 22515 / FYK2301M01)</name>
    <dbReference type="NCBI Taxonomy" id="1142394"/>
    <lineage>
        <taxon>Bacteria</taxon>
        <taxon>Pseudomonadati</taxon>
        <taxon>Planctomycetota</taxon>
        <taxon>Phycisphaerae</taxon>
        <taxon>Phycisphaerales</taxon>
        <taxon>Phycisphaeraceae</taxon>
        <taxon>Phycisphaera</taxon>
    </lineage>
</organism>
<dbReference type="InterPro" id="IPR001633">
    <property type="entry name" value="EAL_dom"/>
</dbReference>
<evidence type="ECO:0000313" key="3">
    <source>
        <dbReference type="Proteomes" id="UP000007881"/>
    </source>
</evidence>
<dbReference type="KEGG" id="phm:PSMK_23380"/>
<dbReference type="RefSeq" id="WP_014437710.1">
    <property type="nucleotide sequence ID" value="NC_017080.1"/>
</dbReference>
<gene>
    <name evidence="2" type="ordered locus">PSMK_23380</name>
</gene>
<dbReference type="OrthoDB" id="9762141at2"/>
<reference evidence="2 3" key="1">
    <citation type="submission" date="2012-02" db="EMBL/GenBank/DDBJ databases">
        <title>Complete genome sequence of Phycisphaera mikurensis NBRC 102666.</title>
        <authorList>
            <person name="Ankai A."/>
            <person name="Hosoyama A."/>
            <person name="Terui Y."/>
            <person name="Sekine M."/>
            <person name="Fukai R."/>
            <person name="Kato Y."/>
            <person name="Nakamura S."/>
            <person name="Yamada-Narita S."/>
            <person name="Kawakoshi A."/>
            <person name="Fukunaga Y."/>
            <person name="Yamazaki S."/>
            <person name="Fujita N."/>
        </authorList>
    </citation>
    <scope>NUCLEOTIDE SEQUENCE [LARGE SCALE GENOMIC DNA]</scope>
    <source>
        <strain evidence="3">NBRC 102666 / KCTC 22515 / FYK2301M01</strain>
    </source>
</reference>
<name>I0IGV9_PHYMF</name>
<dbReference type="eggNOG" id="COG2203">
    <property type="taxonomic scope" value="Bacteria"/>
</dbReference>
<dbReference type="Gene3D" id="3.30.450.40">
    <property type="match status" value="1"/>
</dbReference>
<dbReference type="SUPFAM" id="SSF55073">
    <property type="entry name" value="Nucleotide cyclase"/>
    <property type="match status" value="1"/>
</dbReference>
<dbReference type="Gene3D" id="3.20.20.450">
    <property type="entry name" value="EAL domain"/>
    <property type="match status" value="1"/>
</dbReference>
<dbReference type="PANTHER" id="PTHR33121:SF79">
    <property type="entry name" value="CYCLIC DI-GMP PHOSPHODIESTERASE PDED-RELATED"/>
    <property type="match status" value="1"/>
</dbReference>
<dbReference type="EMBL" id="AP012338">
    <property type="protein sequence ID" value="BAM04497.1"/>
    <property type="molecule type" value="Genomic_DNA"/>
</dbReference>
<dbReference type="AlphaFoldDB" id="I0IGV9"/>
<dbReference type="Pfam" id="PF00563">
    <property type="entry name" value="EAL"/>
    <property type="match status" value="1"/>
</dbReference>
<dbReference type="STRING" id="1142394.PSMK_23380"/>
<dbReference type="SUPFAM" id="SSF55781">
    <property type="entry name" value="GAF domain-like"/>
    <property type="match status" value="1"/>
</dbReference>
<dbReference type="InterPro" id="IPR035919">
    <property type="entry name" value="EAL_sf"/>
</dbReference>
<dbReference type="InterPro" id="IPR050706">
    <property type="entry name" value="Cyclic-di-GMP_PDE-like"/>
</dbReference>
<dbReference type="Gene3D" id="3.30.70.270">
    <property type="match status" value="1"/>
</dbReference>
<dbReference type="SMART" id="SM00267">
    <property type="entry name" value="GGDEF"/>
    <property type="match status" value="1"/>
</dbReference>
<proteinExistence type="predicted"/>